<dbReference type="OrthoDB" id="4360259at2759"/>
<dbReference type="Proteomes" id="UP001147760">
    <property type="component" value="Unassembled WGS sequence"/>
</dbReference>
<dbReference type="EMBL" id="JAPWDO010000006">
    <property type="protein sequence ID" value="KAJ5465485.1"/>
    <property type="molecule type" value="Genomic_DNA"/>
</dbReference>
<feature type="region of interest" description="Disordered" evidence="1">
    <location>
        <begin position="1"/>
        <end position="88"/>
    </location>
</feature>
<sequence>MARTSGRIKRWTSRVFRTKNGGNDDEEVPLLQAQSGSIGSTAPTEDPATSTPRGAKRRRESNDGAGDDDDDDTPAEELHATPRSASMWASSVSASMSASFNPDRIPILQSTPERDEIEAYRQAGVKFEDWMAKTNQSADVSGVAQSTLTLDDLTKATSPNDEPCFTVPTTGYAPPPAEIRVALGSLPRNPGRNDYCRTSLQRNKYRKVSTYEHYIVRGAIIAANIERKEGPYWNDIALALYKYDAPINTLRHVFMLHVKNDETLPLVGKVFYKQRGLSGGPKDRTMTPTIQIWQRRTNDFQCILGTQLGRAVGRLVLAAWPAGTHQVSEIHTWFIGGKLHMRFDIEVIKSAAASGSAGARP</sequence>
<reference evidence="2" key="1">
    <citation type="submission" date="2022-12" db="EMBL/GenBank/DDBJ databases">
        <authorList>
            <person name="Petersen C."/>
        </authorList>
    </citation>
    <scope>NUCLEOTIDE SEQUENCE</scope>
    <source>
        <strain evidence="2">IBT 17660</strain>
    </source>
</reference>
<keyword evidence="3" id="KW-1185">Reference proteome</keyword>
<reference evidence="2" key="2">
    <citation type="journal article" date="2023" name="IMA Fungus">
        <title>Comparative genomic study of the Penicillium genus elucidates a diverse pangenome and 15 lateral gene transfer events.</title>
        <authorList>
            <person name="Petersen C."/>
            <person name="Sorensen T."/>
            <person name="Nielsen M.R."/>
            <person name="Sondergaard T.E."/>
            <person name="Sorensen J.L."/>
            <person name="Fitzpatrick D.A."/>
            <person name="Frisvad J.C."/>
            <person name="Nielsen K.L."/>
        </authorList>
    </citation>
    <scope>NUCLEOTIDE SEQUENCE</scope>
    <source>
        <strain evidence="2">IBT 17660</strain>
    </source>
</reference>
<protein>
    <submittedName>
        <fullName evidence="2">Uncharacterized protein</fullName>
    </submittedName>
</protein>
<evidence type="ECO:0000313" key="2">
    <source>
        <dbReference type="EMBL" id="KAJ5465485.1"/>
    </source>
</evidence>
<feature type="compositionally biased region" description="Polar residues" evidence="1">
    <location>
        <begin position="32"/>
        <end position="52"/>
    </location>
</feature>
<feature type="compositionally biased region" description="Basic residues" evidence="1">
    <location>
        <begin position="1"/>
        <end position="12"/>
    </location>
</feature>
<feature type="compositionally biased region" description="Acidic residues" evidence="1">
    <location>
        <begin position="65"/>
        <end position="75"/>
    </location>
</feature>
<organism evidence="2 3">
    <name type="scientific">Penicillium desertorum</name>
    <dbReference type="NCBI Taxonomy" id="1303715"/>
    <lineage>
        <taxon>Eukaryota</taxon>
        <taxon>Fungi</taxon>
        <taxon>Dikarya</taxon>
        <taxon>Ascomycota</taxon>
        <taxon>Pezizomycotina</taxon>
        <taxon>Eurotiomycetes</taxon>
        <taxon>Eurotiomycetidae</taxon>
        <taxon>Eurotiales</taxon>
        <taxon>Aspergillaceae</taxon>
        <taxon>Penicillium</taxon>
    </lineage>
</organism>
<accession>A0A9W9WIB9</accession>
<proteinExistence type="predicted"/>
<gene>
    <name evidence="2" type="ORF">N7530_009272</name>
</gene>
<comment type="caution">
    <text evidence="2">The sequence shown here is derived from an EMBL/GenBank/DDBJ whole genome shotgun (WGS) entry which is preliminary data.</text>
</comment>
<name>A0A9W9WIB9_9EURO</name>
<evidence type="ECO:0000313" key="3">
    <source>
        <dbReference type="Proteomes" id="UP001147760"/>
    </source>
</evidence>
<dbReference type="AlphaFoldDB" id="A0A9W9WIB9"/>
<evidence type="ECO:0000256" key="1">
    <source>
        <dbReference type="SAM" id="MobiDB-lite"/>
    </source>
</evidence>